<proteinExistence type="predicted"/>
<organism evidence="1 2">
    <name type="scientific">Anopheles minimus</name>
    <dbReference type="NCBI Taxonomy" id="112268"/>
    <lineage>
        <taxon>Eukaryota</taxon>
        <taxon>Metazoa</taxon>
        <taxon>Ecdysozoa</taxon>
        <taxon>Arthropoda</taxon>
        <taxon>Hexapoda</taxon>
        <taxon>Insecta</taxon>
        <taxon>Pterygota</taxon>
        <taxon>Neoptera</taxon>
        <taxon>Endopterygota</taxon>
        <taxon>Diptera</taxon>
        <taxon>Nematocera</taxon>
        <taxon>Culicoidea</taxon>
        <taxon>Culicidae</taxon>
        <taxon>Anophelinae</taxon>
        <taxon>Anopheles</taxon>
    </lineage>
</organism>
<dbReference type="Proteomes" id="UP000075920">
    <property type="component" value="Unassembled WGS sequence"/>
</dbReference>
<reference evidence="2" key="1">
    <citation type="submission" date="2013-03" db="EMBL/GenBank/DDBJ databases">
        <title>The Genome Sequence of Anopheles minimus MINIMUS1.</title>
        <authorList>
            <consortium name="The Broad Institute Genomics Platform"/>
            <person name="Neafsey D.E."/>
            <person name="Walton C."/>
            <person name="Walker B."/>
            <person name="Young S.K."/>
            <person name="Zeng Q."/>
            <person name="Gargeya S."/>
            <person name="Fitzgerald M."/>
            <person name="Haas B."/>
            <person name="Abouelleil A."/>
            <person name="Allen A.W."/>
            <person name="Alvarado L."/>
            <person name="Arachchi H.M."/>
            <person name="Berlin A.M."/>
            <person name="Chapman S.B."/>
            <person name="Gainer-Dewar J."/>
            <person name="Goldberg J."/>
            <person name="Griggs A."/>
            <person name="Gujja S."/>
            <person name="Hansen M."/>
            <person name="Howarth C."/>
            <person name="Imamovic A."/>
            <person name="Ireland A."/>
            <person name="Larimer J."/>
            <person name="McCowan C."/>
            <person name="Murphy C."/>
            <person name="Pearson M."/>
            <person name="Poon T.W."/>
            <person name="Priest M."/>
            <person name="Roberts A."/>
            <person name="Saif S."/>
            <person name="Shea T."/>
            <person name="Sisk P."/>
            <person name="Sykes S."/>
            <person name="Wortman J."/>
            <person name="Nusbaum C."/>
            <person name="Birren B."/>
        </authorList>
    </citation>
    <scope>NUCLEOTIDE SEQUENCE [LARGE SCALE GENOMIC DNA]</scope>
    <source>
        <strain evidence="2">MINIMUS1</strain>
    </source>
</reference>
<dbReference type="AlphaFoldDB" id="A0A182WLG2"/>
<accession>A0A182WLG2</accession>
<name>A0A182WLG2_9DIPT</name>
<dbReference type="VEuPathDB" id="VectorBase:AMIN011241"/>
<evidence type="ECO:0000313" key="2">
    <source>
        <dbReference type="Proteomes" id="UP000075920"/>
    </source>
</evidence>
<protein>
    <submittedName>
        <fullName evidence="1">Uncharacterized protein</fullName>
    </submittedName>
</protein>
<dbReference type="STRING" id="112268.A0A182WLG2"/>
<sequence length="65" mass="7709">MVTFRKRVLENSYHGLIKENETFVEITPLIKVDETKICGFHIIKKNKEIPFQRAIDNEVKHSIIR</sequence>
<keyword evidence="2" id="KW-1185">Reference proteome</keyword>
<reference evidence="1" key="2">
    <citation type="submission" date="2020-05" db="UniProtKB">
        <authorList>
            <consortium name="EnsemblMetazoa"/>
        </authorList>
    </citation>
    <scope>IDENTIFICATION</scope>
    <source>
        <strain evidence="1">MINIMUS1</strain>
    </source>
</reference>
<dbReference type="EnsemblMetazoa" id="AMIN011241-RA">
    <property type="protein sequence ID" value="AMIN011241-PA"/>
    <property type="gene ID" value="AMIN011241"/>
</dbReference>
<evidence type="ECO:0000313" key="1">
    <source>
        <dbReference type="EnsemblMetazoa" id="AMIN011241-PA"/>
    </source>
</evidence>